<comment type="caution">
    <text evidence="1">The sequence shown here is derived from an EMBL/GenBank/DDBJ whole genome shotgun (WGS) entry which is preliminary data.</text>
</comment>
<dbReference type="Proteomes" id="UP000478052">
    <property type="component" value="Unassembled WGS sequence"/>
</dbReference>
<protein>
    <submittedName>
        <fullName evidence="1">Formin-like protein 2</fullName>
    </submittedName>
</protein>
<dbReference type="EMBL" id="VUJU01004170">
    <property type="protein sequence ID" value="KAF0755345.1"/>
    <property type="molecule type" value="Genomic_DNA"/>
</dbReference>
<sequence length="99" mass="11394">MKPKKSTDFLVKLMPLLATSKITCPSWKTACTPIREAKIHYQRFHNRLISSSNLLMRNLAVTTIPGNPPRRIKRKRCHDLLVNSPHISLSVLWATRYQG</sequence>
<proteinExistence type="predicted"/>
<organism evidence="1 2">
    <name type="scientific">Aphis craccivora</name>
    <name type="common">Cowpea aphid</name>
    <dbReference type="NCBI Taxonomy" id="307492"/>
    <lineage>
        <taxon>Eukaryota</taxon>
        <taxon>Metazoa</taxon>
        <taxon>Ecdysozoa</taxon>
        <taxon>Arthropoda</taxon>
        <taxon>Hexapoda</taxon>
        <taxon>Insecta</taxon>
        <taxon>Pterygota</taxon>
        <taxon>Neoptera</taxon>
        <taxon>Paraneoptera</taxon>
        <taxon>Hemiptera</taxon>
        <taxon>Sternorrhyncha</taxon>
        <taxon>Aphidomorpha</taxon>
        <taxon>Aphidoidea</taxon>
        <taxon>Aphididae</taxon>
        <taxon>Aphidini</taxon>
        <taxon>Aphis</taxon>
        <taxon>Aphis</taxon>
    </lineage>
</organism>
<gene>
    <name evidence="1" type="ORF">FWK35_00010296</name>
</gene>
<name>A0A6G0YGA3_APHCR</name>
<reference evidence="1 2" key="1">
    <citation type="submission" date="2019-08" db="EMBL/GenBank/DDBJ databases">
        <title>Whole genome of Aphis craccivora.</title>
        <authorList>
            <person name="Voronova N.V."/>
            <person name="Shulinski R.S."/>
            <person name="Bandarenka Y.V."/>
            <person name="Zhorov D.G."/>
            <person name="Warner D."/>
        </authorList>
    </citation>
    <scope>NUCLEOTIDE SEQUENCE [LARGE SCALE GENOMIC DNA]</scope>
    <source>
        <strain evidence="1">180601</strain>
        <tissue evidence="1">Whole Body</tissue>
    </source>
</reference>
<keyword evidence="2" id="KW-1185">Reference proteome</keyword>
<accession>A0A6G0YGA3</accession>
<evidence type="ECO:0000313" key="2">
    <source>
        <dbReference type="Proteomes" id="UP000478052"/>
    </source>
</evidence>
<dbReference type="AlphaFoldDB" id="A0A6G0YGA3"/>
<evidence type="ECO:0000313" key="1">
    <source>
        <dbReference type="EMBL" id="KAF0755345.1"/>
    </source>
</evidence>